<dbReference type="GO" id="GO:0005524">
    <property type="term" value="F:ATP binding"/>
    <property type="evidence" value="ECO:0007669"/>
    <property type="project" value="InterPro"/>
</dbReference>
<dbReference type="InterPro" id="IPR058031">
    <property type="entry name" value="AAA_lid_NorR"/>
</dbReference>
<dbReference type="Proteomes" id="UP000249123">
    <property type="component" value="Unassembled WGS sequence"/>
</dbReference>
<dbReference type="Pfam" id="PF02954">
    <property type="entry name" value="HTH_8"/>
    <property type="match status" value="1"/>
</dbReference>
<protein>
    <submittedName>
        <fullName evidence="1">Uncharacterized protein</fullName>
    </submittedName>
</protein>
<dbReference type="FunFam" id="3.40.50.300:FF:000006">
    <property type="entry name" value="DNA-binding transcriptional regulator NtrC"/>
    <property type="match status" value="1"/>
</dbReference>
<dbReference type="AlphaFoldDB" id="A0A062U6S8"/>
<evidence type="ECO:0000313" key="2">
    <source>
        <dbReference type="Proteomes" id="UP000249123"/>
    </source>
</evidence>
<dbReference type="InterPro" id="IPR025944">
    <property type="entry name" value="Sigma_54_int_dom_CS"/>
</dbReference>
<proteinExistence type="predicted"/>
<dbReference type="NCBIfam" id="TIGR02974">
    <property type="entry name" value="phageshock_pspF"/>
    <property type="match status" value="1"/>
</dbReference>
<dbReference type="GO" id="GO:0006355">
    <property type="term" value="P:regulation of DNA-templated transcription"/>
    <property type="evidence" value="ECO:0007669"/>
    <property type="project" value="InterPro"/>
</dbReference>
<evidence type="ECO:0000313" key="1">
    <source>
        <dbReference type="EMBL" id="RAN34782.1"/>
    </source>
</evidence>
<accession>A0A062U6S8</accession>
<name>A0A062U6S8_9PROT</name>
<gene>
    <name evidence="1" type="ORF">HY3_09795</name>
</gene>
<dbReference type="Pfam" id="PF25601">
    <property type="entry name" value="AAA_lid_14"/>
    <property type="match status" value="1"/>
</dbReference>
<dbReference type="Gene3D" id="1.10.10.60">
    <property type="entry name" value="Homeodomain-like"/>
    <property type="match status" value="1"/>
</dbReference>
<dbReference type="SUPFAM" id="SSF52540">
    <property type="entry name" value="P-loop containing nucleoside triphosphate hydrolases"/>
    <property type="match status" value="1"/>
</dbReference>
<dbReference type="GO" id="GO:0043565">
    <property type="term" value="F:sequence-specific DNA binding"/>
    <property type="evidence" value="ECO:0007669"/>
    <property type="project" value="InterPro"/>
</dbReference>
<dbReference type="SMART" id="SM00382">
    <property type="entry name" value="AAA"/>
    <property type="match status" value="1"/>
</dbReference>
<comment type="caution">
    <text evidence="1">The sequence shown here is derived from an EMBL/GenBank/DDBJ whole genome shotgun (WGS) entry which is preliminary data.</text>
</comment>
<dbReference type="PROSITE" id="PS00688">
    <property type="entry name" value="SIGMA54_INTERACT_3"/>
    <property type="match status" value="1"/>
</dbReference>
<dbReference type="PANTHER" id="PTHR32071">
    <property type="entry name" value="TRANSCRIPTIONAL REGULATORY PROTEIN"/>
    <property type="match status" value="1"/>
</dbReference>
<dbReference type="Pfam" id="PF00158">
    <property type="entry name" value="Sigma54_activat"/>
    <property type="match status" value="1"/>
</dbReference>
<dbReference type="InterPro" id="IPR025943">
    <property type="entry name" value="Sigma_54_int_dom_ATP-bd_2"/>
</dbReference>
<dbReference type="InterPro" id="IPR002078">
    <property type="entry name" value="Sigma_54_int"/>
</dbReference>
<dbReference type="eggNOG" id="COG2204">
    <property type="taxonomic scope" value="Bacteria"/>
</dbReference>
<dbReference type="InterPro" id="IPR003593">
    <property type="entry name" value="AAA+_ATPase"/>
</dbReference>
<dbReference type="RefSeq" id="WP_241762384.1">
    <property type="nucleotide sequence ID" value="NZ_AWFA01000006.1"/>
</dbReference>
<dbReference type="InterPro" id="IPR002197">
    <property type="entry name" value="HTH_Fis"/>
</dbReference>
<organism evidence="1 2">
    <name type="scientific">Hyphomonas pacifica</name>
    <dbReference type="NCBI Taxonomy" id="1280941"/>
    <lineage>
        <taxon>Bacteria</taxon>
        <taxon>Pseudomonadati</taxon>
        <taxon>Pseudomonadota</taxon>
        <taxon>Alphaproteobacteria</taxon>
        <taxon>Hyphomonadales</taxon>
        <taxon>Hyphomonadaceae</taxon>
        <taxon>Hyphomonas</taxon>
    </lineage>
</organism>
<dbReference type="STRING" id="1280941.HY2_08930"/>
<dbReference type="InterPro" id="IPR027417">
    <property type="entry name" value="P-loop_NTPase"/>
</dbReference>
<dbReference type="Gene3D" id="1.10.8.60">
    <property type="match status" value="1"/>
</dbReference>
<keyword evidence="2" id="KW-1185">Reference proteome</keyword>
<dbReference type="InterPro" id="IPR009057">
    <property type="entry name" value="Homeodomain-like_sf"/>
</dbReference>
<dbReference type="PROSITE" id="PS50045">
    <property type="entry name" value="SIGMA54_INTERACT_4"/>
    <property type="match status" value="1"/>
</dbReference>
<dbReference type="PROSITE" id="PS00676">
    <property type="entry name" value="SIGMA54_INTERACT_2"/>
    <property type="match status" value="1"/>
</dbReference>
<dbReference type="InterPro" id="IPR014317">
    <property type="entry name" value="Transcription_activator_PspF"/>
</dbReference>
<dbReference type="SUPFAM" id="SSF46689">
    <property type="entry name" value="Homeodomain-like"/>
    <property type="match status" value="1"/>
</dbReference>
<dbReference type="PANTHER" id="PTHR32071:SF38">
    <property type="entry name" value="PSP OPERON TRANSCRIPTIONAL ACTIVATOR"/>
    <property type="match status" value="1"/>
</dbReference>
<dbReference type="Gene3D" id="3.40.50.300">
    <property type="entry name" value="P-loop containing nucleotide triphosphate hydrolases"/>
    <property type="match status" value="1"/>
</dbReference>
<sequence length="374" mass="41384">MDLFIVFSYFDEMISDNTQLIGEAPAWLSAQEHVSRVAPLDRPILVIGERGTGKELIGERLHFLSKRWDGPFIKVNCAALSETLLDSELFGHERGAFTGATEMRRGRFELADGGTIFLDEIATASAQVQEKLLRVIEYGEFQRVGGSKVLTTNVRIIAATNADLPSMVERGEFRADLLDRLAFDVITLPPLRARPGDASLLADHFARRMAIEMAQDFPGFAPSAVAAMEAHDWPGNVRELRNFAQRLAHRSMMLSPDEPVLFDQSALDPFDSPWRPKSRRTPKAPPALKADPARIRQDETIPADFPSQVAAFEMQLIDEALSLSEGHQGKAADFLGLTYHQFRGLLKKHDYGKNPGKAGPQSGETPLKGPIRGL</sequence>
<dbReference type="EMBL" id="AWFB01000008">
    <property type="protein sequence ID" value="RAN34782.1"/>
    <property type="molecule type" value="Genomic_DNA"/>
</dbReference>
<reference evidence="1 2" key="1">
    <citation type="submission" date="2013-04" db="EMBL/GenBank/DDBJ databases">
        <title>Hyphomonas sp. T24B3 Genome Sequencing.</title>
        <authorList>
            <person name="Lai Q."/>
            <person name="Shao Z."/>
        </authorList>
    </citation>
    <scope>NUCLEOTIDE SEQUENCE [LARGE SCALE GENOMIC DNA]</scope>
    <source>
        <strain evidence="1 2">T24B3</strain>
    </source>
</reference>
<dbReference type="CDD" id="cd00009">
    <property type="entry name" value="AAA"/>
    <property type="match status" value="1"/>
</dbReference>